<dbReference type="GO" id="GO:0016787">
    <property type="term" value="F:hydrolase activity"/>
    <property type="evidence" value="ECO:0007669"/>
    <property type="project" value="UniProtKB-KW"/>
</dbReference>
<dbReference type="eggNOG" id="COG1680">
    <property type="taxonomic scope" value="Bacteria"/>
</dbReference>
<feature type="domain" description="Beta-lactamase-related" evidence="2">
    <location>
        <begin position="8"/>
        <end position="91"/>
    </location>
</feature>
<keyword evidence="1" id="KW-0378">Hydrolase</keyword>
<gene>
    <name evidence="3" type="ORF">JCM21142_93954</name>
</gene>
<proteinExistence type="predicted"/>
<dbReference type="InterPro" id="IPR050789">
    <property type="entry name" value="Diverse_Enzym_Activities"/>
</dbReference>
<comment type="caution">
    <text evidence="3">The sequence shown here is derived from an EMBL/GenBank/DDBJ whole genome shotgun (WGS) entry which is preliminary data.</text>
</comment>
<dbReference type="STRING" id="869213.GCA_000517085_01939"/>
<dbReference type="Pfam" id="PF00144">
    <property type="entry name" value="Beta-lactamase"/>
    <property type="match status" value="2"/>
</dbReference>
<dbReference type="InterPro" id="IPR001466">
    <property type="entry name" value="Beta-lactam-related"/>
</dbReference>
<protein>
    <submittedName>
        <fullName evidence="3">Putative periplasmic esterase</fullName>
    </submittedName>
</protein>
<name>W7YA75_9BACT</name>
<evidence type="ECO:0000259" key="2">
    <source>
        <dbReference type="Pfam" id="PF00144"/>
    </source>
</evidence>
<dbReference type="AlphaFoldDB" id="W7YA75"/>
<dbReference type="Proteomes" id="UP000019402">
    <property type="component" value="Unassembled WGS sequence"/>
</dbReference>
<evidence type="ECO:0000256" key="1">
    <source>
        <dbReference type="ARBA" id="ARBA00022801"/>
    </source>
</evidence>
<sequence length="386" mass="44368">MVIILITKKRHVETSDLYDIASVTKIVSSIPAIMKMYDEGRIELDDSLSHLIPRLKGSNKAGLKLDDIMIHQAGLQSWIPFYLRAIDKERLKGDIYSRRYSSLYNIKVDKSLYMNRTVRYRTDVFRHSSNDDFNIQVSAGLYMNKGYLDSMRMGIDTSQVQANPTYRYSDLGYYYLKEIIENKYNKSQDVVVENTFYKPLGAERLMYLPLRKFNKREIVPTENDVSFRKELIHGYVHDPGAAMLGGVGGHAGVFASAEDLAKMLQMYLNNGYYGGERYIDSSTINIFTSVVKEGNRRGLGFDKPILDPKVSGPTCREVSPSSYGHSGFTGTLVWMDPEYDLMYIFLSNRIHPNQYNKKLISGDVRTNIQSAIYRSLPEYWEKTKRK</sequence>
<reference evidence="3 4" key="1">
    <citation type="journal article" date="2014" name="Genome Announc.">
        <title>Draft Genome Sequence of Cytophaga fermentans JCM 21142T, a Facultative Anaerobe Isolated from Marine Mud.</title>
        <authorList>
            <person name="Starns D."/>
            <person name="Oshima K."/>
            <person name="Suda W."/>
            <person name="Iino T."/>
            <person name="Yuki M."/>
            <person name="Inoue J."/>
            <person name="Kitamura K."/>
            <person name="Iida T."/>
            <person name="Darby A."/>
            <person name="Hattori M."/>
            <person name="Ohkuma M."/>
        </authorList>
    </citation>
    <scope>NUCLEOTIDE SEQUENCE [LARGE SCALE GENOMIC DNA]</scope>
    <source>
        <strain evidence="3 4">JCM 21142</strain>
    </source>
</reference>
<dbReference type="PANTHER" id="PTHR43283:SF11">
    <property type="entry name" value="BETA-LACTAMASE-RELATED DOMAIN-CONTAINING PROTEIN"/>
    <property type="match status" value="1"/>
</dbReference>
<dbReference type="OrthoDB" id="9805821at2"/>
<dbReference type="InterPro" id="IPR012338">
    <property type="entry name" value="Beta-lactam/transpept-like"/>
</dbReference>
<dbReference type="PANTHER" id="PTHR43283">
    <property type="entry name" value="BETA-LACTAMASE-RELATED"/>
    <property type="match status" value="1"/>
</dbReference>
<dbReference type="SUPFAM" id="SSF56601">
    <property type="entry name" value="beta-lactamase/transpeptidase-like"/>
    <property type="match status" value="1"/>
</dbReference>
<evidence type="ECO:0000313" key="3">
    <source>
        <dbReference type="EMBL" id="GAF05227.1"/>
    </source>
</evidence>
<dbReference type="RefSeq" id="WP_052522342.1">
    <property type="nucleotide sequence ID" value="NZ_BAMD01000074.1"/>
</dbReference>
<feature type="domain" description="Beta-lactamase-related" evidence="2">
    <location>
        <begin position="163"/>
        <end position="358"/>
    </location>
</feature>
<keyword evidence="4" id="KW-1185">Reference proteome</keyword>
<dbReference type="Gene3D" id="3.40.710.10">
    <property type="entry name" value="DD-peptidase/beta-lactamase superfamily"/>
    <property type="match status" value="1"/>
</dbReference>
<organism evidence="3 4">
    <name type="scientific">Saccharicrinis fermentans DSM 9555 = JCM 21142</name>
    <dbReference type="NCBI Taxonomy" id="869213"/>
    <lineage>
        <taxon>Bacteria</taxon>
        <taxon>Pseudomonadati</taxon>
        <taxon>Bacteroidota</taxon>
        <taxon>Bacteroidia</taxon>
        <taxon>Marinilabiliales</taxon>
        <taxon>Marinilabiliaceae</taxon>
        <taxon>Saccharicrinis</taxon>
    </lineage>
</organism>
<accession>W7YA75</accession>
<evidence type="ECO:0000313" key="4">
    <source>
        <dbReference type="Proteomes" id="UP000019402"/>
    </source>
</evidence>
<dbReference type="EMBL" id="BAMD01000074">
    <property type="protein sequence ID" value="GAF05227.1"/>
    <property type="molecule type" value="Genomic_DNA"/>
</dbReference>